<organism evidence="2 3">
    <name type="scientific">Olivibacter ginsenosidimutans</name>
    <dbReference type="NCBI Taxonomy" id="1176537"/>
    <lineage>
        <taxon>Bacteria</taxon>
        <taxon>Pseudomonadati</taxon>
        <taxon>Bacteroidota</taxon>
        <taxon>Sphingobacteriia</taxon>
        <taxon>Sphingobacteriales</taxon>
        <taxon>Sphingobacteriaceae</taxon>
        <taxon>Olivibacter</taxon>
    </lineage>
</organism>
<dbReference type="InterPro" id="IPR007492">
    <property type="entry name" value="LytTR_DNA-bd_dom"/>
</dbReference>
<dbReference type="SMART" id="SM00850">
    <property type="entry name" value="LytTR"/>
    <property type="match status" value="1"/>
</dbReference>
<dbReference type="Gene3D" id="2.40.50.1020">
    <property type="entry name" value="LytTr DNA-binding domain"/>
    <property type="match status" value="1"/>
</dbReference>
<accession>A0ABP9BKC4</accession>
<dbReference type="PANTHER" id="PTHR37299">
    <property type="entry name" value="TRANSCRIPTIONAL REGULATOR-RELATED"/>
    <property type="match status" value="1"/>
</dbReference>
<dbReference type="PROSITE" id="PS50930">
    <property type="entry name" value="HTH_LYTTR"/>
    <property type="match status" value="1"/>
</dbReference>
<dbReference type="Proteomes" id="UP001501411">
    <property type="component" value="Unassembled WGS sequence"/>
</dbReference>
<proteinExistence type="predicted"/>
<name>A0ABP9BKC4_9SPHI</name>
<sequence length="141" mass="16209">MSKPIAYDRLKQAVSWALEAITGIGQRAVKVAQPYIFVRDAKAKKEVKIDLHDIQYVQVKGNTCTIGTLKGEVETRKTLKEFKRKLGEDDFMMVERSFLVNKWLIREVQESKIILDGVSSHILIGPEYAKAIRDFVKENLW</sequence>
<evidence type="ECO:0000259" key="1">
    <source>
        <dbReference type="PROSITE" id="PS50930"/>
    </source>
</evidence>
<dbReference type="EMBL" id="BAABIQ010000036">
    <property type="protein sequence ID" value="GAA4795300.1"/>
    <property type="molecule type" value="Genomic_DNA"/>
</dbReference>
<dbReference type="Pfam" id="PF04397">
    <property type="entry name" value="LytTR"/>
    <property type="match status" value="1"/>
</dbReference>
<comment type="caution">
    <text evidence="2">The sequence shown here is derived from an EMBL/GenBank/DDBJ whole genome shotgun (WGS) entry which is preliminary data.</text>
</comment>
<dbReference type="RefSeq" id="WP_345232094.1">
    <property type="nucleotide sequence ID" value="NZ_BAABIQ010000036.1"/>
</dbReference>
<feature type="domain" description="HTH LytTR-type" evidence="1">
    <location>
        <begin position="47"/>
        <end position="138"/>
    </location>
</feature>
<evidence type="ECO:0000313" key="2">
    <source>
        <dbReference type="EMBL" id="GAA4795300.1"/>
    </source>
</evidence>
<protein>
    <recommendedName>
        <fullName evidence="1">HTH LytTR-type domain-containing protein</fullName>
    </recommendedName>
</protein>
<evidence type="ECO:0000313" key="3">
    <source>
        <dbReference type="Proteomes" id="UP001501411"/>
    </source>
</evidence>
<dbReference type="PANTHER" id="PTHR37299:SF1">
    <property type="entry name" value="STAGE 0 SPORULATION PROTEIN A HOMOLOG"/>
    <property type="match status" value="1"/>
</dbReference>
<reference evidence="3" key="1">
    <citation type="journal article" date="2019" name="Int. J. Syst. Evol. Microbiol.">
        <title>The Global Catalogue of Microorganisms (GCM) 10K type strain sequencing project: providing services to taxonomists for standard genome sequencing and annotation.</title>
        <authorList>
            <consortium name="The Broad Institute Genomics Platform"/>
            <consortium name="The Broad Institute Genome Sequencing Center for Infectious Disease"/>
            <person name="Wu L."/>
            <person name="Ma J."/>
        </authorList>
    </citation>
    <scope>NUCLEOTIDE SEQUENCE [LARGE SCALE GENOMIC DNA]</scope>
    <source>
        <strain evidence="3">JCM 18200</strain>
    </source>
</reference>
<keyword evidence="3" id="KW-1185">Reference proteome</keyword>
<gene>
    <name evidence="2" type="ORF">GCM10023231_24640</name>
</gene>
<dbReference type="InterPro" id="IPR046947">
    <property type="entry name" value="LytR-like"/>
</dbReference>